<organism evidence="2">
    <name type="scientific">Clostridium sp. enrichment culture clone 7-14</name>
    <dbReference type="NCBI Taxonomy" id="598552"/>
    <lineage>
        <taxon>Bacteria</taxon>
        <taxon>Bacillati</taxon>
        <taxon>Bacillota</taxon>
        <taxon>Clostridia</taxon>
        <taxon>Eubacteriales</taxon>
        <taxon>Clostridiaceae</taxon>
        <taxon>Clostridium</taxon>
        <taxon>environmental samples</taxon>
    </lineage>
</organism>
<keyword evidence="1" id="KW-0812">Transmembrane</keyword>
<reference evidence="2" key="1">
    <citation type="journal article" date="2010" name="PLoS ONE">
        <title>Phylogenetic Evidence for Lateral Gene Transfer in the Intestine of Marine Iguanas.</title>
        <authorList>
            <person name="Nelson D.M."/>
            <person name="Cann I.K.O."/>
            <person name="Altermann E."/>
            <person name="Mackie R.I."/>
        </authorList>
    </citation>
    <scope>NUCLEOTIDE SEQUENCE</scope>
</reference>
<feature type="transmembrane region" description="Helical" evidence="1">
    <location>
        <begin position="172"/>
        <end position="194"/>
    </location>
</feature>
<evidence type="ECO:0000256" key="1">
    <source>
        <dbReference type="SAM" id="Phobius"/>
    </source>
</evidence>
<accession>C0KTB2</accession>
<evidence type="ECO:0000313" key="2">
    <source>
        <dbReference type="EMBL" id="ACN23798.1"/>
    </source>
</evidence>
<dbReference type="EMBL" id="FJ625861">
    <property type="protein sequence ID" value="ACN23798.1"/>
    <property type="molecule type" value="Genomic_DNA"/>
</dbReference>
<feature type="transmembrane region" description="Helical" evidence="1">
    <location>
        <begin position="201"/>
        <end position="220"/>
    </location>
</feature>
<proteinExistence type="predicted"/>
<feature type="transmembrane region" description="Helical" evidence="1">
    <location>
        <begin position="78"/>
        <end position="97"/>
    </location>
</feature>
<protein>
    <submittedName>
        <fullName evidence="2">Uncharacterized protein</fullName>
    </submittedName>
</protein>
<keyword evidence="1" id="KW-1133">Transmembrane helix</keyword>
<feature type="transmembrane region" description="Helical" evidence="1">
    <location>
        <begin position="103"/>
        <end position="125"/>
    </location>
</feature>
<dbReference type="AlphaFoldDB" id="C0KTB2"/>
<name>C0KTB2_9CLOT</name>
<feature type="transmembrane region" description="Helical" evidence="1">
    <location>
        <begin position="240"/>
        <end position="260"/>
    </location>
</feature>
<sequence>MTRDLFLKKLYQKLKWRTSLSETLHVVLDYCNLFEKECAQGKSEQEICQKLGSPTLAACNVISTRSCLDRRPFLYKTLWFMGVILLLSLPILSLHGAAYRALWYVYILLAPPLALAFFRLQYVWMIPFNKTPMTIRIFYGTAALSVVICAACSFAMYGIIVHYATIQPQDGPLLHTVLIASIWLIAGIWILSAFGCDGCGYWLPCTHFLYAFCIATLSNYEKMLSSMSLPSLNVLLEAAFKPVPIFALLAIGGALLWIVYIRHKKRENAFAR</sequence>
<feature type="transmembrane region" description="Helical" evidence="1">
    <location>
        <begin position="137"/>
        <end position="160"/>
    </location>
</feature>
<keyword evidence="1" id="KW-0472">Membrane</keyword>